<dbReference type="OrthoDB" id="9798857at2"/>
<evidence type="ECO:0000259" key="5">
    <source>
        <dbReference type="PROSITE" id="PS50977"/>
    </source>
</evidence>
<dbReference type="RefSeq" id="WP_106523408.1">
    <property type="nucleotide sequence ID" value="NZ_PYGD01000005.1"/>
</dbReference>
<dbReference type="Pfam" id="PF16925">
    <property type="entry name" value="TetR_C_13"/>
    <property type="match status" value="1"/>
</dbReference>
<keyword evidence="3" id="KW-0804">Transcription</keyword>
<keyword evidence="1" id="KW-0805">Transcription regulation</keyword>
<dbReference type="PROSITE" id="PS50977">
    <property type="entry name" value="HTH_TETR_2"/>
    <property type="match status" value="1"/>
</dbReference>
<reference evidence="6 7" key="1">
    <citation type="submission" date="2018-03" db="EMBL/GenBank/DDBJ databases">
        <title>Genomic Encyclopedia of Type Strains, Phase III (KMG-III): the genomes of soil and plant-associated and newly described type strains.</title>
        <authorList>
            <person name="Whitman W."/>
        </authorList>
    </citation>
    <scope>NUCLEOTIDE SEQUENCE [LARGE SCALE GENOMIC DNA]</scope>
    <source>
        <strain evidence="6 7">CGMCC 1.12700</strain>
    </source>
</reference>
<dbReference type="InterPro" id="IPR011075">
    <property type="entry name" value="TetR_C"/>
</dbReference>
<dbReference type="PANTHER" id="PTHR47506:SF3">
    <property type="entry name" value="HTH-TYPE TRANSCRIPTIONAL REGULATOR LMRA"/>
    <property type="match status" value="1"/>
</dbReference>
<gene>
    <name evidence="6" type="ORF">B0I18_10594</name>
</gene>
<dbReference type="Pfam" id="PF00440">
    <property type="entry name" value="TetR_N"/>
    <property type="match status" value="1"/>
</dbReference>
<dbReference type="GO" id="GO:0003677">
    <property type="term" value="F:DNA binding"/>
    <property type="evidence" value="ECO:0007669"/>
    <property type="project" value="UniProtKB-UniRule"/>
</dbReference>
<sequence>MIPATDKAERTRQLIITQAAPVFNTKGIAATAMSDVMAVTGLSKGSLYVHFKDKEDLALAVVKYNIQLLNDSVERALRDVADAPARLLAFLEVFADPMHPPVAGGCPLLNFGMEADDLYPAIRAEVDKALHAAQNRIAGIVRKGIAAGSFDSRWQPAEFATKMFALIEGGVMMSRVAGHNAKMKTVCKIIKQEIGNHLV</sequence>
<dbReference type="AlphaFoldDB" id="A0A2P8D2S3"/>
<dbReference type="InterPro" id="IPR001647">
    <property type="entry name" value="HTH_TetR"/>
</dbReference>
<dbReference type="PRINTS" id="PR00455">
    <property type="entry name" value="HTHTETR"/>
</dbReference>
<dbReference type="EMBL" id="PYGD01000005">
    <property type="protein sequence ID" value="PSK91511.1"/>
    <property type="molecule type" value="Genomic_DNA"/>
</dbReference>
<comment type="caution">
    <text evidence="6">The sequence shown here is derived from an EMBL/GenBank/DDBJ whole genome shotgun (WGS) entry which is preliminary data.</text>
</comment>
<name>A0A2P8D2S3_9BACT</name>
<evidence type="ECO:0000256" key="4">
    <source>
        <dbReference type="PROSITE-ProRule" id="PRU00335"/>
    </source>
</evidence>
<dbReference type="InterPro" id="IPR036271">
    <property type="entry name" value="Tet_transcr_reg_TetR-rel_C_sf"/>
</dbReference>
<organism evidence="6 7">
    <name type="scientific">Taibaiella chishuiensis</name>
    <dbReference type="NCBI Taxonomy" id="1434707"/>
    <lineage>
        <taxon>Bacteria</taxon>
        <taxon>Pseudomonadati</taxon>
        <taxon>Bacteroidota</taxon>
        <taxon>Chitinophagia</taxon>
        <taxon>Chitinophagales</taxon>
        <taxon>Chitinophagaceae</taxon>
        <taxon>Taibaiella</taxon>
    </lineage>
</organism>
<evidence type="ECO:0000256" key="2">
    <source>
        <dbReference type="ARBA" id="ARBA00023125"/>
    </source>
</evidence>
<dbReference type="PANTHER" id="PTHR47506">
    <property type="entry name" value="TRANSCRIPTIONAL REGULATORY PROTEIN"/>
    <property type="match status" value="1"/>
</dbReference>
<accession>A0A2P8D2S3</accession>
<feature type="DNA-binding region" description="H-T-H motif" evidence="4">
    <location>
        <begin position="32"/>
        <end position="51"/>
    </location>
</feature>
<evidence type="ECO:0000313" key="7">
    <source>
        <dbReference type="Proteomes" id="UP000240572"/>
    </source>
</evidence>
<proteinExistence type="predicted"/>
<dbReference type="SUPFAM" id="SSF46689">
    <property type="entry name" value="Homeodomain-like"/>
    <property type="match status" value="1"/>
</dbReference>
<evidence type="ECO:0000313" key="6">
    <source>
        <dbReference type="EMBL" id="PSK91511.1"/>
    </source>
</evidence>
<feature type="domain" description="HTH tetR-type" evidence="5">
    <location>
        <begin position="9"/>
        <end position="69"/>
    </location>
</feature>
<evidence type="ECO:0000256" key="1">
    <source>
        <dbReference type="ARBA" id="ARBA00023015"/>
    </source>
</evidence>
<evidence type="ECO:0000256" key="3">
    <source>
        <dbReference type="ARBA" id="ARBA00023163"/>
    </source>
</evidence>
<keyword evidence="2 4" id="KW-0238">DNA-binding</keyword>
<keyword evidence="7" id="KW-1185">Reference proteome</keyword>
<dbReference type="InterPro" id="IPR009057">
    <property type="entry name" value="Homeodomain-like_sf"/>
</dbReference>
<dbReference type="Proteomes" id="UP000240572">
    <property type="component" value="Unassembled WGS sequence"/>
</dbReference>
<dbReference type="Gene3D" id="1.10.357.10">
    <property type="entry name" value="Tetracycline Repressor, domain 2"/>
    <property type="match status" value="1"/>
</dbReference>
<protein>
    <submittedName>
        <fullName evidence="6">TetR family transcriptional regulator</fullName>
    </submittedName>
</protein>
<dbReference type="SUPFAM" id="SSF48498">
    <property type="entry name" value="Tetracyclin repressor-like, C-terminal domain"/>
    <property type="match status" value="1"/>
</dbReference>